<keyword evidence="2" id="KW-0328">Glycosyltransferase</keyword>
<organism evidence="2 3">
    <name type="scientific">Streptococcus suis</name>
    <dbReference type="NCBI Taxonomy" id="1307"/>
    <lineage>
        <taxon>Bacteria</taxon>
        <taxon>Bacillati</taxon>
        <taxon>Bacillota</taxon>
        <taxon>Bacilli</taxon>
        <taxon>Lactobacillales</taxon>
        <taxon>Streptococcaceae</taxon>
        <taxon>Streptococcus</taxon>
    </lineage>
</organism>
<evidence type="ECO:0000313" key="3">
    <source>
        <dbReference type="Proteomes" id="UP000075193"/>
    </source>
</evidence>
<dbReference type="CDD" id="cd00761">
    <property type="entry name" value="Glyco_tranf_GTA_type"/>
    <property type="match status" value="1"/>
</dbReference>
<dbReference type="InterPro" id="IPR029044">
    <property type="entry name" value="Nucleotide-diphossugar_trans"/>
</dbReference>
<dbReference type="RefSeq" id="WP_052506813.1">
    <property type="nucleotide sequence ID" value="NZ_CEDF01000080.1"/>
</dbReference>
<dbReference type="Proteomes" id="UP000075193">
    <property type="component" value="Unassembled WGS sequence"/>
</dbReference>
<evidence type="ECO:0000313" key="2">
    <source>
        <dbReference type="EMBL" id="CYV43255.1"/>
    </source>
</evidence>
<dbReference type="PANTHER" id="PTHR43685:SF2">
    <property type="entry name" value="GLYCOSYLTRANSFERASE 2-LIKE DOMAIN-CONTAINING PROTEIN"/>
    <property type="match status" value="1"/>
</dbReference>
<reference evidence="2 3" key="1">
    <citation type="submission" date="2016-02" db="EMBL/GenBank/DDBJ databases">
        <authorList>
            <consortium name="Pathogen Informatics"/>
        </authorList>
    </citation>
    <scope>NUCLEOTIDE SEQUENCE [LARGE SCALE GENOMIC DNA]</scope>
    <source>
        <strain evidence="2 3">LSS79</strain>
    </source>
</reference>
<dbReference type="Pfam" id="PF00535">
    <property type="entry name" value="Glycos_transf_2"/>
    <property type="match status" value="1"/>
</dbReference>
<dbReference type="InterPro" id="IPR050834">
    <property type="entry name" value="Glycosyltransf_2"/>
</dbReference>
<dbReference type="PANTHER" id="PTHR43685">
    <property type="entry name" value="GLYCOSYLTRANSFERASE"/>
    <property type="match status" value="1"/>
</dbReference>
<evidence type="ECO:0000259" key="1">
    <source>
        <dbReference type="Pfam" id="PF00535"/>
    </source>
</evidence>
<protein>
    <submittedName>
        <fullName evidence="2">Glycosyl transferase family protein</fullName>
        <ecNumber evidence="2">2.4.1.212</ecNumber>
    </submittedName>
</protein>
<dbReference type="EC" id="2.4.1.212" evidence="2"/>
<dbReference type="Gene3D" id="3.90.550.10">
    <property type="entry name" value="Spore Coat Polysaccharide Biosynthesis Protein SpsA, Chain A"/>
    <property type="match status" value="1"/>
</dbReference>
<feature type="domain" description="Glycosyltransferase 2-like" evidence="1">
    <location>
        <begin position="5"/>
        <end position="157"/>
    </location>
</feature>
<keyword evidence="2" id="KW-0808">Transferase</keyword>
<dbReference type="SUPFAM" id="SSF53448">
    <property type="entry name" value="Nucleotide-diphospho-sugar transferases"/>
    <property type="match status" value="1"/>
</dbReference>
<gene>
    <name evidence="2" type="primary">hyaD_1</name>
    <name evidence="2" type="ORF">ERS132441_00319</name>
</gene>
<dbReference type="GO" id="GO:0050501">
    <property type="term" value="F:hyaluronan synthase activity"/>
    <property type="evidence" value="ECO:0007669"/>
    <property type="project" value="UniProtKB-EC"/>
</dbReference>
<accession>A0A0Z8IX64</accession>
<proteinExistence type="predicted"/>
<name>A0A0Z8IX64_STRSU</name>
<dbReference type="EMBL" id="FIIC01000002">
    <property type="protein sequence ID" value="CYV43255.1"/>
    <property type="molecule type" value="Genomic_DNA"/>
</dbReference>
<dbReference type="AlphaFoldDB" id="A0A0Z8IX64"/>
<sequence>MLKISVIVPIYNVEKYIEDCVNSVITQTYTNYELILVNDASPDNSLELIKKLAENNSKIHIIDKQTNEGVSLARSAGLHASTGDMVLFLDGDDTLIPTALEMLAQKYKRYNSDIIVFSKIQERDGKLRETPYFSKEILFDENNKTKLYEGFLDYGYFVIGYAAINRELALQYDMANEIKHIWIGEDLVQSLPLLTYAKNVLYIPEGLYVMTNNPDSVTRTNSLRKDRYQQAILTHNYIEDYLTRWEIADLNEIFYKHIMEDALLYASLGVKATSSMSDAREYLLTIAKDTRFQVAYRKGYPQKIKKRLIAFLLKNKLFRLYFYLIKLKSGRLK</sequence>
<dbReference type="InterPro" id="IPR001173">
    <property type="entry name" value="Glyco_trans_2-like"/>
</dbReference>